<evidence type="ECO:0000313" key="2">
    <source>
        <dbReference type="EMBL" id="QRQ81110.1"/>
    </source>
</evidence>
<feature type="compositionally biased region" description="Basic and acidic residues" evidence="1">
    <location>
        <begin position="53"/>
        <end position="69"/>
    </location>
</feature>
<dbReference type="Pfam" id="PF05069">
    <property type="entry name" value="Phage_tail_S"/>
    <property type="match status" value="1"/>
</dbReference>
<gene>
    <name evidence="2" type="ORF">JQU52_10305</name>
</gene>
<name>A0A892ZET3_9NEIS</name>
<proteinExistence type="predicted"/>
<dbReference type="NCBIfam" id="TIGR01635">
    <property type="entry name" value="tail_comp_S"/>
    <property type="match status" value="1"/>
</dbReference>
<evidence type="ECO:0000256" key="1">
    <source>
        <dbReference type="SAM" id="MobiDB-lite"/>
    </source>
</evidence>
<dbReference type="AlphaFoldDB" id="A0A892ZET3"/>
<dbReference type="InterPro" id="IPR006522">
    <property type="entry name" value="Phage_virion_morphogenesis"/>
</dbReference>
<accession>A0A892ZET3</accession>
<sequence>MFEISLDEKDLKRGLGQLLKNATDNRPMMRGIATELIALTEDNFEDESWGGDTWKKSQRAADEGGKTLQRDGGLAGNISTKVGNSFARIGSNKPYAAIHHLGGQTKAHKIRPKKKKGLAFGGIVRKSVNHPGSNIPARPYLPIRGDGKLQHGAEEAILDIALKSLAKGV</sequence>
<protein>
    <submittedName>
        <fullName evidence="2">Phage virion morphogenesis protein</fullName>
    </submittedName>
</protein>
<dbReference type="EMBL" id="CP069798">
    <property type="protein sequence ID" value="QRQ81110.1"/>
    <property type="molecule type" value="Genomic_DNA"/>
</dbReference>
<dbReference type="KEGG" id="ptes:JQU52_10305"/>
<keyword evidence="3" id="KW-1185">Reference proteome</keyword>
<dbReference type="RefSeq" id="WP_230338402.1">
    <property type="nucleotide sequence ID" value="NZ_CP069798.1"/>
</dbReference>
<reference evidence="2" key="1">
    <citation type="submission" date="2021-02" db="EMBL/GenBank/DDBJ databases">
        <title>Neisseriaceae sp. 26B isolated from the cloaca of a Common Toad-headed Turtle (Mesoclemmys nasuta).</title>
        <authorList>
            <person name="Spergser J."/>
            <person name="Busse H.-J."/>
        </authorList>
    </citation>
    <scope>NUCLEOTIDE SEQUENCE</scope>
    <source>
        <strain evidence="2">26B</strain>
    </source>
</reference>
<organism evidence="2 3">
    <name type="scientific">Paralysiella testudinis</name>
    <dbReference type="NCBI Taxonomy" id="2809020"/>
    <lineage>
        <taxon>Bacteria</taxon>
        <taxon>Pseudomonadati</taxon>
        <taxon>Pseudomonadota</taxon>
        <taxon>Betaproteobacteria</taxon>
        <taxon>Neisseriales</taxon>
        <taxon>Neisseriaceae</taxon>
        <taxon>Paralysiella</taxon>
    </lineage>
</organism>
<dbReference type="Proteomes" id="UP000653156">
    <property type="component" value="Chromosome"/>
</dbReference>
<feature type="region of interest" description="Disordered" evidence="1">
    <location>
        <begin position="49"/>
        <end position="74"/>
    </location>
</feature>
<evidence type="ECO:0000313" key="3">
    <source>
        <dbReference type="Proteomes" id="UP000653156"/>
    </source>
</evidence>